<evidence type="ECO:0000256" key="1">
    <source>
        <dbReference type="SAM" id="MobiDB-lite"/>
    </source>
</evidence>
<sequence length="470" mass="52699">MESGFVYLYMSDEIGRARRQRDAELGIVRTRSGSTTTTPSTSSPPSPLSTGSPRSDPTSALQRSPTSPGRKDSVLSRSAKMDLFVGPGPFAVNTFAMPEKRRADAAAENEAEDLLLQSTPFETRDGRPYLRNTPYFLPCDLIELHRQSLRTMLNEEVFLAPTCAPFSSGLPKKVLEVGCGSGFWSSTCHDHFRSLGHDDVSFTGVDIVPLAPNLREQGVNWNFVQHDLRKFPWPFEEGEFDYIMVKDVSLGIPLEISQRFVDECVRVLGEDGTLEVWESDHILRCLVQHNQPPLWDSATRTYPITPALTFNTAQNRFIQDANSWIEQACEQRRLPPTPCGRVADMLSQEPDLLHKVASKRTAIPLTELSWEYSGGRRPSAGMKKHKCKGKTVECCPTADQSAIRHTALMTVIQKIESLEPVLKEYSGKNTEEWASWWANMMSSLLDQNGVASGECLEIGAWWTTKRRRSQ</sequence>
<dbReference type="Proteomes" id="UP000799439">
    <property type="component" value="Unassembled WGS sequence"/>
</dbReference>
<dbReference type="OrthoDB" id="2013972at2759"/>
<reference evidence="3" key="1">
    <citation type="journal article" date="2020" name="Stud. Mycol.">
        <title>101 Dothideomycetes genomes: a test case for predicting lifestyles and emergence of pathogens.</title>
        <authorList>
            <person name="Haridas S."/>
            <person name="Albert R."/>
            <person name="Binder M."/>
            <person name="Bloem J."/>
            <person name="Labutti K."/>
            <person name="Salamov A."/>
            <person name="Andreopoulos B."/>
            <person name="Baker S."/>
            <person name="Barry K."/>
            <person name="Bills G."/>
            <person name="Bluhm B."/>
            <person name="Cannon C."/>
            <person name="Castanera R."/>
            <person name="Culley D."/>
            <person name="Daum C."/>
            <person name="Ezra D."/>
            <person name="Gonzalez J."/>
            <person name="Henrissat B."/>
            <person name="Kuo A."/>
            <person name="Liang C."/>
            <person name="Lipzen A."/>
            <person name="Lutzoni F."/>
            <person name="Magnuson J."/>
            <person name="Mondo S."/>
            <person name="Nolan M."/>
            <person name="Ohm R."/>
            <person name="Pangilinan J."/>
            <person name="Park H.-J."/>
            <person name="Ramirez L."/>
            <person name="Alfaro M."/>
            <person name="Sun H."/>
            <person name="Tritt A."/>
            <person name="Yoshinaga Y."/>
            <person name="Zwiers L.-H."/>
            <person name="Turgeon B."/>
            <person name="Goodwin S."/>
            <person name="Spatafora J."/>
            <person name="Crous P."/>
            <person name="Grigoriev I."/>
        </authorList>
    </citation>
    <scope>NUCLEOTIDE SEQUENCE</scope>
    <source>
        <strain evidence="3">CBS 260.36</strain>
    </source>
</reference>
<protein>
    <recommendedName>
        <fullName evidence="2">Methyltransferase domain-containing protein</fullName>
    </recommendedName>
</protein>
<feature type="compositionally biased region" description="Polar residues" evidence="1">
    <location>
        <begin position="56"/>
        <end position="67"/>
    </location>
</feature>
<comment type="caution">
    <text evidence="3">The sequence shown here is derived from an EMBL/GenBank/DDBJ whole genome shotgun (WGS) entry which is preliminary data.</text>
</comment>
<proteinExistence type="predicted"/>
<accession>A0A9P4MJE8</accession>
<evidence type="ECO:0000313" key="3">
    <source>
        <dbReference type="EMBL" id="KAF2155232.1"/>
    </source>
</evidence>
<dbReference type="CDD" id="cd02440">
    <property type="entry name" value="AdoMet_MTases"/>
    <property type="match status" value="1"/>
</dbReference>
<dbReference type="EMBL" id="ML996083">
    <property type="protein sequence ID" value="KAF2155232.1"/>
    <property type="molecule type" value="Genomic_DNA"/>
</dbReference>
<gene>
    <name evidence="3" type="ORF">K461DRAFT_276427</name>
</gene>
<dbReference type="Gene3D" id="3.40.50.150">
    <property type="entry name" value="Vaccinia Virus protein VP39"/>
    <property type="match status" value="1"/>
</dbReference>
<dbReference type="Pfam" id="PF13649">
    <property type="entry name" value="Methyltransf_25"/>
    <property type="match status" value="1"/>
</dbReference>
<dbReference type="AlphaFoldDB" id="A0A9P4MJE8"/>
<name>A0A9P4MJE8_9PEZI</name>
<dbReference type="PANTHER" id="PTHR43591">
    <property type="entry name" value="METHYLTRANSFERASE"/>
    <property type="match status" value="1"/>
</dbReference>
<dbReference type="InterPro" id="IPR041698">
    <property type="entry name" value="Methyltransf_25"/>
</dbReference>
<evidence type="ECO:0000259" key="2">
    <source>
        <dbReference type="Pfam" id="PF13649"/>
    </source>
</evidence>
<organism evidence="3 4">
    <name type="scientific">Myriangium duriaei CBS 260.36</name>
    <dbReference type="NCBI Taxonomy" id="1168546"/>
    <lineage>
        <taxon>Eukaryota</taxon>
        <taxon>Fungi</taxon>
        <taxon>Dikarya</taxon>
        <taxon>Ascomycota</taxon>
        <taxon>Pezizomycotina</taxon>
        <taxon>Dothideomycetes</taxon>
        <taxon>Dothideomycetidae</taxon>
        <taxon>Myriangiales</taxon>
        <taxon>Myriangiaceae</taxon>
        <taxon>Myriangium</taxon>
    </lineage>
</organism>
<dbReference type="SUPFAM" id="SSF53335">
    <property type="entry name" value="S-adenosyl-L-methionine-dependent methyltransferases"/>
    <property type="match status" value="1"/>
</dbReference>
<feature type="compositionally biased region" description="Low complexity" evidence="1">
    <location>
        <begin position="29"/>
        <end position="41"/>
    </location>
</feature>
<keyword evidence="4" id="KW-1185">Reference proteome</keyword>
<feature type="region of interest" description="Disordered" evidence="1">
    <location>
        <begin position="18"/>
        <end position="75"/>
    </location>
</feature>
<feature type="domain" description="Methyltransferase" evidence="2">
    <location>
        <begin position="174"/>
        <end position="272"/>
    </location>
</feature>
<dbReference type="InterPro" id="IPR029063">
    <property type="entry name" value="SAM-dependent_MTases_sf"/>
</dbReference>
<evidence type="ECO:0000313" key="4">
    <source>
        <dbReference type="Proteomes" id="UP000799439"/>
    </source>
</evidence>